<evidence type="ECO:0000313" key="1">
    <source>
        <dbReference type="EMBL" id="CAG9110263.1"/>
    </source>
</evidence>
<proteinExistence type="predicted"/>
<dbReference type="PANTHER" id="PTHR12840:SF1">
    <property type="entry name" value="NADH DEHYDROGENASE [UBIQUINONE] 1 BETA SUBCOMPLEX SUBUNIT 8, MITOCHONDRIAL"/>
    <property type="match status" value="1"/>
</dbReference>
<comment type="caution">
    <text evidence="1">The sequence shown here is derived from an EMBL/GenBank/DDBJ whole genome shotgun (WGS) entry which is preliminary data.</text>
</comment>
<organism evidence="1 2">
    <name type="scientific">Plutella xylostella</name>
    <name type="common">Diamondback moth</name>
    <name type="synonym">Plutella maculipennis</name>
    <dbReference type="NCBI Taxonomy" id="51655"/>
    <lineage>
        <taxon>Eukaryota</taxon>
        <taxon>Metazoa</taxon>
        <taxon>Ecdysozoa</taxon>
        <taxon>Arthropoda</taxon>
        <taxon>Hexapoda</taxon>
        <taxon>Insecta</taxon>
        <taxon>Pterygota</taxon>
        <taxon>Neoptera</taxon>
        <taxon>Endopterygota</taxon>
        <taxon>Lepidoptera</taxon>
        <taxon>Glossata</taxon>
        <taxon>Ditrysia</taxon>
        <taxon>Yponomeutoidea</taxon>
        <taxon>Plutellidae</taxon>
        <taxon>Plutella</taxon>
    </lineage>
</organism>
<gene>
    <name evidence="1" type="ORF">PLXY2_LOCUS4492</name>
</gene>
<dbReference type="PANTHER" id="PTHR12840">
    <property type="entry name" value="NADH-UBIQUINONE OXIDOREDUCTASE ASHI SUBUNIT"/>
    <property type="match status" value="1"/>
</dbReference>
<keyword evidence="2" id="KW-1185">Reference proteome</keyword>
<dbReference type="GO" id="GO:0005739">
    <property type="term" value="C:mitochondrion"/>
    <property type="evidence" value="ECO:0007669"/>
    <property type="project" value="InterPro"/>
</dbReference>
<dbReference type="EMBL" id="CAJHNJ030000012">
    <property type="protein sequence ID" value="CAG9110263.1"/>
    <property type="molecule type" value="Genomic_DNA"/>
</dbReference>
<dbReference type="AlphaFoldDB" id="A0A8S4E573"/>
<dbReference type="Proteomes" id="UP000653454">
    <property type="component" value="Unassembled WGS sequence"/>
</dbReference>
<protein>
    <submittedName>
        <fullName evidence="1">(diamondback moth) hypothetical protein</fullName>
    </submittedName>
</protein>
<evidence type="ECO:0000313" key="2">
    <source>
        <dbReference type="Proteomes" id="UP000653454"/>
    </source>
</evidence>
<reference evidence="1" key="1">
    <citation type="submission" date="2020-11" db="EMBL/GenBank/DDBJ databases">
        <authorList>
            <person name="Whiteford S."/>
        </authorList>
    </citation>
    <scope>NUCLEOTIDE SEQUENCE</scope>
</reference>
<name>A0A8S4E573_PLUXY</name>
<accession>A0A8S4E573</accession>
<dbReference type="Pfam" id="PF05821">
    <property type="entry name" value="NDUF_B8"/>
    <property type="match status" value="1"/>
</dbReference>
<sequence length="176" mass="20446">MAFALVKKAIISNPQGLRKTAGIFCNAARNHWNYQYKPGAYPQTPEERAAAAKKYGLTIEEYQPYPEHMGYGDYPKLPDIGADSKDPYYPYDSPEFKRNFNEPIHMSAELYGEDRYDISMRPRFSLLHQWTWFLGTLAGSFALFFFLEDYKVGRPVTAKQYPWNGPHYEFCTPKSE</sequence>
<dbReference type="InterPro" id="IPR008699">
    <property type="entry name" value="NDUFB8"/>
</dbReference>